<feature type="transmembrane region" description="Helical" evidence="2">
    <location>
        <begin position="161"/>
        <end position="184"/>
    </location>
</feature>
<name>A0A0C3BYN4_HEBCY</name>
<sequence length="337" mass="35931">MLTVTFLNETVDYRDTTNLTYKGNWNLRGSYNASNVGETGTLASTEEMGATVTFTFPIPAIAFYYYGLPRCCGGLSEICIDCDPDDGGFIPIDDVNRTGDGKNLPIVLYSMRFSTPGIHDIIIMNTSNASELTIDRIDLEVITSSSDSDSTLVASAHSPSISAIVCGALGGAFVLFALVLWLFWFPLKQRRKESTGNRDPSPYVAPQTSSLPPLPSIPTASSPPIKKSSRSATICSGAARRYPSRYGYAPRPGKSEQPSFPAASPPVVSSESASQPGSSTASPPVVSSESTSQPGLSQLRREQDAGPVPAETEGSTLPPEYNEVFANAIRSSDIPPR</sequence>
<feature type="compositionally biased region" description="Polar residues" evidence="1">
    <location>
        <begin position="277"/>
        <end position="296"/>
    </location>
</feature>
<evidence type="ECO:0000256" key="2">
    <source>
        <dbReference type="SAM" id="Phobius"/>
    </source>
</evidence>
<reference evidence="4" key="2">
    <citation type="submission" date="2015-01" db="EMBL/GenBank/DDBJ databases">
        <title>Evolutionary Origins and Diversification of the Mycorrhizal Mutualists.</title>
        <authorList>
            <consortium name="DOE Joint Genome Institute"/>
            <consortium name="Mycorrhizal Genomics Consortium"/>
            <person name="Kohler A."/>
            <person name="Kuo A."/>
            <person name="Nagy L.G."/>
            <person name="Floudas D."/>
            <person name="Copeland A."/>
            <person name="Barry K.W."/>
            <person name="Cichocki N."/>
            <person name="Veneault-Fourrey C."/>
            <person name="LaButti K."/>
            <person name="Lindquist E.A."/>
            <person name="Lipzen A."/>
            <person name="Lundell T."/>
            <person name="Morin E."/>
            <person name="Murat C."/>
            <person name="Riley R."/>
            <person name="Ohm R."/>
            <person name="Sun H."/>
            <person name="Tunlid A."/>
            <person name="Henrissat B."/>
            <person name="Grigoriev I.V."/>
            <person name="Hibbett D.S."/>
            <person name="Martin F."/>
        </authorList>
    </citation>
    <scope>NUCLEOTIDE SEQUENCE [LARGE SCALE GENOMIC DNA]</scope>
    <source>
        <strain evidence="4">h7</strain>
    </source>
</reference>
<evidence type="ECO:0000313" key="4">
    <source>
        <dbReference type="Proteomes" id="UP000053424"/>
    </source>
</evidence>
<protein>
    <submittedName>
        <fullName evidence="3">Uncharacterized protein</fullName>
    </submittedName>
</protein>
<dbReference type="HOGENOM" id="CLU_063273_0_0_1"/>
<dbReference type="Proteomes" id="UP000053424">
    <property type="component" value="Unassembled WGS sequence"/>
</dbReference>
<dbReference type="OrthoDB" id="3359616at2759"/>
<feature type="compositionally biased region" description="Low complexity" evidence="1">
    <location>
        <begin position="257"/>
        <end position="276"/>
    </location>
</feature>
<proteinExistence type="predicted"/>
<dbReference type="AlphaFoldDB" id="A0A0C3BYN4"/>
<keyword evidence="2" id="KW-0472">Membrane</keyword>
<organism evidence="3 4">
    <name type="scientific">Hebeloma cylindrosporum</name>
    <dbReference type="NCBI Taxonomy" id="76867"/>
    <lineage>
        <taxon>Eukaryota</taxon>
        <taxon>Fungi</taxon>
        <taxon>Dikarya</taxon>
        <taxon>Basidiomycota</taxon>
        <taxon>Agaricomycotina</taxon>
        <taxon>Agaricomycetes</taxon>
        <taxon>Agaricomycetidae</taxon>
        <taxon>Agaricales</taxon>
        <taxon>Agaricineae</taxon>
        <taxon>Hymenogastraceae</taxon>
        <taxon>Hebeloma</taxon>
    </lineage>
</organism>
<keyword evidence="4" id="KW-1185">Reference proteome</keyword>
<accession>A0A0C3BYN4</accession>
<feature type="compositionally biased region" description="Low complexity" evidence="1">
    <location>
        <begin position="205"/>
        <end position="226"/>
    </location>
</feature>
<dbReference type="EMBL" id="KN831799">
    <property type="protein sequence ID" value="KIM37129.1"/>
    <property type="molecule type" value="Genomic_DNA"/>
</dbReference>
<evidence type="ECO:0000256" key="1">
    <source>
        <dbReference type="SAM" id="MobiDB-lite"/>
    </source>
</evidence>
<gene>
    <name evidence="3" type="ORF">M413DRAFT_31077</name>
</gene>
<evidence type="ECO:0000313" key="3">
    <source>
        <dbReference type="EMBL" id="KIM37129.1"/>
    </source>
</evidence>
<keyword evidence="2" id="KW-0812">Transmembrane</keyword>
<keyword evidence="2" id="KW-1133">Transmembrane helix</keyword>
<feature type="region of interest" description="Disordered" evidence="1">
    <location>
        <begin position="193"/>
        <end position="337"/>
    </location>
</feature>
<dbReference type="STRING" id="686832.A0A0C3BYN4"/>
<reference evidence="3 4" key="1">
    <citation type="submission" date="2014-04" db="EMBL/GenBank/DDBJ databases">
        <authorList>
            <consortium name="DOE Joint Genome Institute"/>
            <person name="Kuo A."/>
            <person name="Gay G."/>
            <person name="Dore J."/>
            <person name="Kohler A."/>
            <person name="Nagy L.G."/>
            <person name="Floudas D."/>
            <person name="Copeland A."/>
            <person name="Barry K.W."/>
            <person name="Cichocki N."/>
            <person name="Veneault-Fourrey C."/>
            <person name="LaButti K."/>
            <person name="Lindquist E.A."/>
            <person name="Lipzen A."/>
            <person name="Lundell T."/>
            <person name="Morin E."/>
            <person name="Murat C."/>
            <person name="Sun H."/>
            <person name="Tunlid A."/>
            <person name="Henrissat B."/>
            <person name="Grigoriev I.V."/>
            <person name="Hibbett D.S."/>
            <person name="Martin F."/>
            <person name="Nordberg H.P."/>
            <person name="Cantor M.N."/>
            <person name="Hua S.X."/>
        </authorList>
    </citation>
    <scope>NUCLEOTIDE SEQUENCE [LARGE SCALE GENOMIC DNA]</scope>
    <source>
        <strain evidence="4">h7</strain>
    </source>
</reference>